<evidence type="ECO:0000256" key="5">
    <source>
        <dbReference type="ARBA" id="ARBA00022759"/>
    </source>
</evidence>
<comment type="similarity">
    <text evidence="1">Belongs to the RuvC family.</text>
</comment>
<dbReference type="CDD" id="cd16962">
    <property type="entry name" value="RuvC"/>
    <property type="match status" value="1"/>
</dbReference>
<dbReference type="FunFam" id="3.30.420.10:FF:000002">
    <property type="entry name" value="Crossover junction endodeoxyribonuclease RuvC"/>
    <property type="match status" value="1"/>
</dbReference>
<dbReference type="SUPFAM" id="SSF53098">
    <property type="entry name" value="Ribonuclease H-like"/>
    <property type="match status" value="1"/>
</dbReference>
<keyword evidence="5" id="KW-0255">Endonuclease</keyword>
<keyword evidence="11" id="KW-0234">DNA repair</keyword>
<dbReference type="Gene3D" id="3.30.420.10">
    <property type="entry name" value="Ribonuclease H-like superfamily/Ribonuclease H"/>
    <property type="match status" value="1"/>
</dbReference>
<dbReference type="GO" id="GO:0046872">
    <property type="term" value="F:metal ion binding"/>
    <property type="evidence" value="ECO:0007669"/>
    <property type="project" value="UniProtKB-KW"/>
</dbReference>
<dbReference type="GO" id="GO:0016787">
    <property type="term" value="F:hydrolase activity"/>
    <property type="evidence" value="ECO:0007669"/>
    <property type="project" value="UniProtKB-KW"/>
</dbReference>
<dbReference type="PANTHER" id="PTHR30194">
    <property type="entry name" value="CROSSOVER JUNCTION ENDODEOXYRIBONUCLEASE RUVC"/>
    <property type="match status" value="1"/>
</dbReference>
<dbReference type="GO" id="GO:0004520">
    <property type="term" value="F:DNA endonuclease activity"/>
    <property type="evidence" value="ECO:0007669"/>
    <property type="project" value="InterPro"/>
</dbReference>
<dbReference type="InterPro" id="IPR002176">
    <property type="entry name" value="X-over_junc_endoDNase_RuvC"/>
</dbReference>
<evidence type="ECO:0000256" key="2">
    <source>
        <dbReference type="ARBA" id="ARBA00022490"/>
    </source>
</evidence>
<evidence type="ECO:0000256" key="3">
    <source>
        <dbReference type="ARBA" id="ARBA00022722"/>
    </source>
</evidence>
<protein>
    <submittedName>
        <fullName evidence="12">Uncharacterized protein</fullName>
    </submittedName>
</protein>
<keyword evidence="10" id="KW-0233">DNA recombination</keyword>
<gene>
    <name evidence="12" type="ORF">MNBD_CPR01-302</name>
</gene>
<keyword evidence="9" id="KW-0238">DNA-binding</keyword>
<dbReference type="InterPro" id="IPR036397">
    <property type="entry name" value="RNaseH_sf"/>
</dbReference>
<evidence type="ECO:0000256" key="7">
    <source>
        <dbReference type="ARBA" id="ARBA00022801"/>
    </source>
</evidence>
<organism evidence="12">
    <name type="scientific">hydrothermal vent metagenome</name>
    <dbReference type="NCBI Taxonomy" id="652676"/>
    <lineage>
        <taxon>unclassified sequences</taxon>
        <taxon>metagenomes</taxon>
        <taxon>ecological metagenomes</taxon>
    </lineage>
</organism>
<dbReference type="GO" id="GO:0006281">
    <property type="term" value="P:DNA repair"/>
    <property type="evidence" value="ECO:0007669"/>
    <property type="project" value="UniProtKB-KW"/>
</dbReference>
<name>A0A3B0VJY0_9ZZZZ</name>
<keyword evidence="4" id="KW-0479">Metal-binding</keyword>
<evidence type="ECO:0000256" key="1">
    <source>
        <dbReference type="ARBA" id="ARBA00009518"/>
    </source>
</evidence>
<keyword evidence="8" id="KW-0460">Magnesium</keyword>
<accession>A0A3B0VJY0</accession>
<evidence type="ECO:0000313" key="12">
    <source>
        <dbReference type="EMBL" id="VAW31974.1"/>
    </source>
</evidence>
<evidence type="ECO:0000256" key="4">
    <source>
        <dbReference type="ARBA" id="ARBA00022723"/>
    </source>
</evidence>
<proteinExistence type="inferred from homology"/>
<dbReference type="HAMAP" id="MF_00034">
    <property type="entry name" value="RuvC"/>
    <property type="match status" value="1"/>
</dbReference>
<dbReference type="GO" id="GO:0006310">
    <property type="term" value="P:DNA recombination"/>
    <property type="evidence" value="ECO:0007669"/>
    <property type="project" value="UniProtKB-KW"/>
</dbReference>
<sequence length="159" mass="17468">MRILAIDPGFDRLGLAILEGDASKPILIWSDCVEPAKGEPKERLAEVFSSVQKTIQKYKPEMMAIETLFFSTNKKTAMRVAEARGAILASAGSEKIIVREYSPQTVKLAVTGYGNADKKAVMTMVPRLISLKKKVRLDDEYDAIALGIAALANNYPHLD</sequence>
<dbReference type="NCBIfam" id="TIGR00228">
    <property type="entry name" value="ruvC"/>
    <property type="match status" value="1"/>
</dbReference>
<evidence type="ECO:0000256" key="9">
    <source>
        <dbReference type="ARBA" id="ARBA00023125"/>
    </source>
</evidence>
<keyword evidence="6" id="KW-0227">DNA damage</keyword>
<dbReference type="AlphaFoldDB" id="A0A3B0VJY0"/>
<dbReference type="PRINTS" id="PR00696">
    <property type="entry name" value="RSOLVASERUVC"/>
</dbReference>
<keyword evidence="7" id="KW-0378">Hydrolase</keyword>
<dbReference type="GO" id="GO:0003677">
    <property type="term" value="F:DNA binding"/>
    <property type="evidence" value="ECO:0007669"/>
    <property type="project" value="UniProtKB-KW"/>
</dbReference>
<reference evidence="12" key="1">
    <citation type="submission" date="2018-06" db="EMBL/GenBank/DDBJ databases">
        <authorList>
            <person name="Zhirakovskaya E."/>
        </authorList>
    </citation>
    <scope>NUCLEOTIDE SEQUENCE</scope>
</reference>
<dbReference type="EMBL" id="UOEV01000011">
    <property type="protein sequence ID" value="VAW31974.1"/>
    <property type="molecule type" value="Genomic_DNA"/>
</dbReference>
<dbReference type="PANTHER" id="PTHR30194:SF3">
    <property type="entry name" value="CROSSOVER JUNCTION ENDODEOXYRIBONUCLEASE RUVC"/>
    <property type="match status" value="1"/>
</dbReference>
<dbReference type="Pfam" id="PF02075">
    <property type="entry name" value="RuvC"/>
    <property type="match status" value="1"/>
</dbReference>
<evidence type="ECO:0000256" key="10">
    <source>
        <dbReference type="ARBA" id="ARBA00023172"/>
    </source>
</evidence>
<evidence type="ECO:0000256" key="11">
    <source>
        <dbReference type="ARBA" id="ARBA00023204"/>
    </source>
</evidence>
<keyword evidence="3" id="KW-0540">Nuclease</keyword>
<dbReference type="InterPro" id="IPR012337">
    <property type="entry name" value="RNaseH-like_sf"/>
</dbReference>
<evidence type="ECO:0000256" key="6">
    <source>
        <dbReference type="ARBA" id="ARBA00022763"/>
    </source>
</evidence>
<evidence type="ECO:0000256" key="8">
    <source>
        <dbReference type="ARBA" id="ARBA00022842"/>
    </source>
</evidence>
<keyword evidence="2" id="KW-0963">Cytoplasm</keyword>